<dbReference type="InterPro" id="IPR003817">
    <property type="entry name" value="PS_Dcarbxylase"/>
</dbReference>
<evidence type="ECO:0000313" key="5">
    <source>
        <dbReference type="EMBL" id="SEQ11512.1"/>
    </source>
</evidence>
<protein>
    <submittedName>
        <fullName evidence="5">Phosphatidylserine decarboxylase</fullName>
    </submittedName>
</protein>
<evidence type="ECO:0000256" key="1">
    <source>
        <dbReference type="ARBA" id="ARBA00022793"/>
    </source>
</evidence>
<evidence type="ECO:0000313" key="6">
    <source>
        <dbReference type="Proteomes" id="UP000198833"/>
    </source>
</evidence>
<keyword evidence="3" id="KW-0456">Lyase</keyword>
<dbReference type="GO" id="GO:0008654">
    <property type="term" value="P:phospholipid biosynthetic process"/>
    <property type="evidence" value="ECO:0007669"/>
    <property type="project" value="InterPro"/>
</dbReference>
<evidence type="ECO:0000256" key="2">
    <source>
        <dbReference type="ARBA" id="ARBA00023145"/>
    </source>
</evidence>
<dbReference type="Proteomes" id="UP000198833">
    <property type="component" value="Unassembled WGS sequence"/>
</dbReference>
<dbReference type="STRING" id="89093.SAMN04488558_105106"/>
<keyword evidence="4" id="KW-0670">Pyruvate</keyword>
<name>A0A1H9DD73_9LACT</name>
<reference evidence="5 6" key="1">
    <citation type="submission" date="2016-10" db="EMBL/GenBank/DDBJ databases">
        <authorList>
            <person name="de Groot N.N."/>
        </authorList>
    </citation>
    <scope>NUCLEOTIDE SEQUENCE [LARGE SCALE GENOMIC DNA]</scope>
    <source>
        <strain evidence="5 6">DSM 15695</strain>
    </source>
</reference>
<organism evidence="5 6">
    <name type="scientific">Ignavigranum ruoffiae</name>
    <dbReference type="NCBI Taxonomy" id="89093"/>
    <lineage>
        <taxon>Bacteria</taxon>
        <taxon>Bacillati</taxon>
        <taxon>Bacillota</taxon>
        <taxon>Bacilli</taxon>
        <taxon>Lactobacillales</taxon>
        <taxon>Aerococcaceae</taxon>
        <taxon>Ignavigranum</taxon>
    </lineage>
</organism>
<dbReference type="OrthoDB" id="9802030at2"/>
<evidence type="ECO:0000256" key="4">
    <source>
        <dbReference type="ARBA" id="ARBA00023317"/>
    </source>
</evidence>
<proteinExistence type="predicted"/>
<sequence length="288" mass="33477">MTYYFDRRRRELVMEHAYQADLLARLYSPGIASFLLPIIKSRLFSKLWTWKDYLPSSRKKIQHFIQKYQLQPEEFTEQDFAHFAAFFERSYLPSSRPRCLEPEIMAVTDGKLLVYPLESQMTIEVKGRTYALAELFPQQTDWSLYHGGYLFLYRLAMEDNHHYLFAESGPMSDQSDIPGSLHTIRDLGHRHSPVFIENQRSVCKIHQSKLGPIWQMEIGALTVGRIINHPRDLAQRGQEKGYFKLGGSSIIVLYPASSLKIDADILEWSQQGIETQVRMGERIGIIDD</sequence>
<gene>
    <name evidence="5" type="ORF">SAMN04488558_105106</name>
</gene>
<dbReference type="GO" id="GO:0004609">
    <property type="term" value="F:phosphatidylserine decarboxylase activity"/>
    <property type="evidence" value="ECO:0007669"/>
    <property type="project" value="InterPro"/>
</dbReference>
<keyword evidence="2" id="KW-0865">Zymogen</keyword>
<accession>A0A1H9DD73</accession>
<dbReference type="EMBL" id="FOEN01000005">
    <property type="protein sequence ID" value="SEQ11512.1"/>
    <property type="molecule type" value="Genomic_DNA"/>
</dbReference>
<dbReference type="RefSeq" id="WP_092571624.1">
    <property type="nucleotide sequence ID" value="NZ_CALUDV010000001.1"/>
</dbReference>
<dbReference type="PANTHER" id="PTHR10067:SF17">
    <property type="entry name" value="PHOSPHATIDYLSERINE DECARBOXYLASE PROENZYME 2"/>
    <property type="match status" value="1"/>
</dbReference>
<dbReference type="Pfam" id="PF02666">
    <property type="entry name" value="PS_Dcarbxylase"/>
    <property type="match status" value="1"/>
</dbReference>
<keyword evidence="6" id="KW-1185">Reference proteome</keyword>
<evidence type="ECO:0000256" key="3">
    <source>
        <dbReference type="ARBA" id="ARBA00023239"/>
    </source>
</evidence>
<dbReference type="AlphaFoldDB" id="A0A1H9DD73"/>
<dbReference type="PANTHER" id="PTHR10067">
    <property type="entry name" value="PHOSPHATIDYLSERINE DECARBOXYLASE"/>
    <property type="match status" value="1"/>
</dbReference>
<keyword evidence="1" id="KW-0210">Decarboxylase</keyword>